<gene>
    <name evidence="22" type="ORF">THTE_0667</name>
</gene>
<dbReference type="EMBL" id="CP018477">
    <property type="protein sequence ID" value="ASV73269.1"/>
    <property type="molecule type" value="Genomic_DNA"/>
</dbReference>
<evidence type="ECO:0000256" key="14">
    <source>
        <dbReference type="ARBA" id="ARBA00023014"/>
    </source>
</evidence>
<dbReference type="InterPro" id="IPR006982">
    <property type="entry name" value="Glu_synth_centr_N"/>
</dbReference>
<dbReference type="SUPFAM" id="SSF56235">
    <property type="entry name" value="N-terminal nucleophile aminohydrolases (Ntn hydrolases)"/>
    <property type="match status" value="1"/>
</dbReference>
<keyword evidence="7" id="KW-0285">Flavoprotein</keyword>
<dbReference type="CDD" id="cd00982">
    <property type="entry name" value="gltB_C"/>
    <property type="match status" value="1"/>
</dbReference>
<comment type="catalytic activity">
    <reaction evidence="18">
        <text>2 L-glutamate + NADP(+) = L-glutamine + 2-oxoglutarate + NADPH + H(+)</text>
        <dbReference type="Rhea" id="RHEA:15501"/>
        <dbReference type="ChEBI" id="CHEBI:15378"/>
        <dbReference type="ChEBI" id="CHEBI:16810"/>
        <dbReference type="ChEBI" id="CHEBI:29985"/>
        <dbReference type="ChEBI" id="CHEBI:57783"/>
        <dbReference type="ChEBI" id="CHEBI:58349"/>
        <dbReference type="ChEBI" id="CHEBI:58359"/>
        <dbReference type="EC" id="1.4.1.13"/>
    </reaction>
</comment>
<keyword evidence="12 22" id="KW-0560">Oxidoreductase</keyword>
<dbReference type="GO" id="GO:0006537">
    <property type="term" value="P:glutamate biosynthetic process"/>
    <property type="evidence" value="ECO:0007669"/>
    <property type="project" value="UniProtKB-KW"/>
</dbReference>
<evidence type="ECO:0000256" key="10">
    <source>
        <dbReference type="ARBA" id="ARBA00022827"/>
    </source>
</evidence>
<evidence type="ECO:0000256" key="11">
    <source>
        <dbReference type="ARBA" id="ARBA00022962"/>
    </source>
</evidence>
<dbReference type="GO" id="GO:0051538">
    <property type="term" value="F:3 iron, 4 sulfur cluster binding"/>
    <property type="evidence" value="ECO:0007669"/>
    <property type="project" value="UniProtKB-KW"/>
</dbReference>
<dbReference type="PANTHER" id="PTHR11938:SF133">
    <property type="entry name" value="GLUTAMATE SYNTHASE (NADH)"/>
    <property type="match status" value="1"/>
</dbReference>
<dbReference type="InterPro" id="IPR036485">
    <property type="entry name" value="Glu_synth_asu_C_sf"/>
</dbReference>
<evidence type="ECO:0000256" key="3">
    <source>
        <dbReference type="ARBA" id="ARBA00001974"/>
    </source>
</evidence>
<dbReference type="SUPFAM" id="SSF69336">
    <property type="entry name" value="Alpha subunit of glutamate synthase, C-terminal domain"/>
    <property type="match status" value="1"/>
</dbReference>
<evidence type="ECO:0000256" key="18">
    <source>
        <dbReference type="ARBA" id="ARBA00048151"/>
    </source>
</evidence>
<evidence type="ECO:0000256" key="2">
    <source>
        <dbReference type="ARBA" id="ARBA00001927"/>
    </source>
</evidence>
<proteinExistence type="inferred from homology"/>
<protein>
    <recommendedName>
        <fullName evidence="19">Glutamate synthase [NADPH] large chain</fullName>
        <ecNumber evidence="5">1.4.1.13</ecNumber>
    </recommendedName>
    <alternativeName>
        <fullName evidence="20">Glutamate synthase subunit alpha</fullName>
    </alternativeName>
</protein>
<dbReference type="Pfam" id="PF00310">
    <property type="entry name" value="GATase_2"/>
    <property type="match status" value="1"/>
</dbReference>
<dbReference type="InterPro" id="IPR017932">
    <property type="entry name" value="GATase_2_dom"/>
</dbReference>
<evidence type="ECO:0000256" key="5">
    <source>
        <dbReference type="ARBA" id="ARBA00012079"/>
    </source>
</evidence>
<keyword evidence="8" id="KW-0288">FMN</keyword>
<evidence type="ECO:0000313" key="22">
    <source>
        <dbReference type="EMBL" id="ASV73269.1"/>
    </source>
</evidence>
<keyword evidence="23" id="KW-1185">Reference proteome</keyword>
<dbReference type="CDD" id="cd00713">
    <property type="entry name" value="GltS"/>
    <property type="match status" value="1"/>
</dbReference>
<evidence type="ECO:0000256" key="16">
    <source>
        <dbReference type="ARBA" id="ARBA00023291"/>
    </source>
</evidence>
<keyword evidence="14" id="KW-0411">Iron-sulfur</keyword>
<keyword evidence="9" id="KW-0479">Metal-binding</keyword>
<dbReference type="GO" id="GO:0019676">
    <property type="term" value="P:ammonia assimilation cycle"/>
    <property type="evidence" value="ECO:0007669"/>
    <property type="project" value="TreeGrafter"/>
</dbReference>
<keyword evidence="6" id="KW-0028">Amino-acid biosynthesis</keyword>
<dbReference type="PROSITE" id="PS51278">
    <property type="entry name" value="GATASE_TYPE_2"/>
    <property type="match status" value="1"/>
</dbReference>
<dbReference type="FunFam" id="3.20.20.70:FF:000031">
    <property type="entry name" value="Glutamate synthase 1 [NADH]"/>
    <property type="match status" value="1"/>
</dbReference>
<evidence type="ECO:0000256" key="13">
    <source>
        <dbReference type="ARBA" id="ARBA00023004"/>
    </source>
</evidence>
<dbReference type="Pfam" id="PF01493">
    <property type="entry name" value="GXGXG"/>
    <property type="match status" value="1"/>
</dbReference>
<dbReference type="InterPro" id="IPR002489">
    <property type="entry name" value="Glu_synth_asu_C"/>
</dbReference>
<dbReference type="RefSeq" id="WP_207651759.1">
    <property type="nucleotide sequence ID" value="NZ_CP018477.1"/>
</dbReference>
<dbReference type="Gene3D" id="3.20.20.70">
    <property type="entry name" value="Aldolase class I"/>
    <property type="match status" value="2"/>
</dbReference>
<dbReference type="InterPro" id="IPR013785">
    <property type="entry name" value="Aldolase_TIM"/>
</dbReference>
<evidence type="ECO:0000256" key="8">
    <source>
        <dbReference type="ARBA" id="ARBA00022643"/>
    </source>
</evidence>
<evidence type="ECO:0000259" key="21">
    <source>
        <dbReference type="PROSITE" id="PS51278"/>
    </source>
</evidence>
<dbReference type="Proteomes" id="UP000215086">
    <property type="component" value="Chromosome"/>
</dbReference>
<dbReference type="NCBIfam" id="NF008730">
    <property type="entry name" value="PRK11750.1"/>
    <property type="match status" value="1"/>
</dbReference>
<evidence type="ECO:0000256" key="4">
    <source>
        <dbReference type="ARBA" id="ARBA00009716"/>
    </source>
</evidence>
<evidence type="ECO:0000256" key="1">
    <source>
        <dbReference type="ARBA" id="ARBA00001917"/>
    </source>
</evidence>
<keyword evidence="13" id="KW-0408">Iron</keyword>
<organism evidence="22 23">
    <name type="scientific">Thermogutta terrifontis</name>
    <dbReference type="NCBI Taxonomy" id="1331910"/>
    <lineage>
        <taxon>Bacteria</taxon>
        <taxon>Pseudomonadati</taxon>
        <taxon>Planctomycetota</taxon>
        <taxon>Planctomycetia</taxon>
        <taxon>Pirellulales</taxon>
        <taxon>Thermoguttaceae</taxon>
        <taxon>Thermogutta</taxon>
    </lineage>
</organism>
<comment type="similarity">
    <text evidence="4">Belongs to the glutamate synthase family.</text>
</comment>
<dbReference type="KEGG" id="ttf:THTE_0667"/>
<comment type="cofactor">
    <cofactor evidence="2">
        <name>[3Fe-4S] cluster</name>
        <dbReference type="ChEBI" id="CHEBI:21137"/>
    </cofactor>
</comment>
<evidence type="ECO:0000256" key="17">
    <source>
        <dbReference type="ARBA" id="ARBA00037898"/>
    </source>
</evidence>
<comment type="cofactor">
    <cofactor evidence="3">
        <name>FAD</name>
        <dbReference type="ChEBI" id="CHEBI:57692"/>
    </cofactor>
</comment>
<evidence type="ECO:0000256" key="15">
    <source>
        <dbReference type="ARBA" id="ARBA00023164"/>
    </source>
</evidence>
<evidence type="ECO:0000256" key="6">
    <source>
        <dbReference type="ARBA" id="ARBA00022605"/>
    </source>
</evidence>
<keyword evidence="11" id="KW-0315">Glutamine amidotransferase</keyword>
<dbReference type="GO" id="GO:0046872">
    <property type="term" value="F:metal ion binding"/>
    <property type="evidence" value="ECO:0007669"/>
    <property type="project" value="UniProtKB-KW"/>
</dbReference>
<dbReference type="Pfam" id="PF01645">
    <property type="entry name" value="Glu_synthase"/>
    <property type="match status" value="1"/>
</dbReference>
<evidence type="ECO:0000313" key="23">
    <source>
        <dbReference type="Proteomes" id="UP000215086"/>
    </source>
</evidence>
<dbReference type="PANTHER" id="PTHR11938">
    <property type="entry name" value="FAD NADPH DEHYDROGENASE/OXIDOREDUCTASE"/>
    <property type="match status" value="1"/>
</dbReference>
<evidence type="ECO:0000256" key="9">
    <source>
        <dbReference type="ARBA" id="ARBA00022723"/>
    </source>
</evidence>
<dbReference type="Gene3D" id="3.60.20.10">
    <property type="entry name" value="Glutamine Phosphoribosylpyrophosphate, subunit 1, domain 1"/>
    <property type="match status" value="1"/>
</dbReference>
<keyword evidence="15" id="KW-0314">Glutamate biosynthesis</keyword>
<evidence type="ECO:0000256" key="19">
    <source>
        <dbReference type="ARBA" id="ARBA00072108"/>
    </source>
</evidence>
<dbReference type="GO" id="GO:0004355">
    <property type="term" value="F:glutamate synthase (NADPH) activity"/>
    <property type="evidence" value="ECO:0007669"/>
    <property type="project" value="UniProtKB-EC"/>
</dbReference>
<evidence type="ECO:0000256" key="12">
    <source>
        <dbReference type="ARBA" id="ARBA00023002"/>
    </source>
</evidence>
<feature type="domain" description="Glutamine amidotransferase type-2" evidence="21">
    <location>
        <begin position="25"/>
        <end position="422"/>
    </location>
</feature>
<dbReference type="CDD" id="cd02808">
    <property type="entry name" value="GltS_FMN"/>
    <property type="match status" value="1"/>
</dbReference>
<dbReference type="InterPro" id="IPR002932">
    <property type="entry name" value="Glu_synthdom"/>
</dbReference>
<sequence length="1523" mass="168467">MSQSFNRLHPKPYGLYDPQYEHDACGIGAVVNISGRRDHQIIEYGKQILLNLMHRGASVADEVTGDGAGILFQIPHEFFEEELAREDVALPPPKRYGVAMVFFPREDEIRIRCEAILEAEIARAGLKLLGRREVPSDNSCLGEIARACEPRIFQFFIDGLGLAEEDLERRLFVTRKKLEHRVRRELGDAAVDFYIPSMSCYTIVYKGMFLAPQLAAYYPDLSDPRVVSALAIVHQRYSTNTFPSWKLAQPFRMIAHNGEINTLRGNINHLAAYEKRMSSPLFGDDIKEICPIIEPGVSDSAAFDNCMELLVRGGRSAPHALMMMIPEAFGPKYHISTDKRAFYEYHAAIMEPWDGPAAIVFTDGRLVGGTLDRNGLRPCRYLVTDDGLVILASETGVVEFPPEKIRQKGRLQPGRMFLVDTVEQRIISDNEVKGKLSRQRPYRRWLEQNRIELRGLFLPSTNTDSDPKTLFERLRAFGYTGEDLTMILAPMARDGQEPVGSMGNDAALPVLSDKPKLLFNYFKQLFAQVTNPPIDPLREGLVMSLMTFTGKHGNLLDEQPEHCRQLKLPHPILTNDDMRRLREANHPHLKVATLSMLFPAHVDDPERALREAVENLVASAEKAIHEGASLLILSDRGVNGAWAAIPSLLATAAVHHGLLQRGLRGEAGLIIESGEPREVMHFCLLLGYGANAINPYLAYEAIYHLYRNKDLPSGLTLEEAIDRYINAVKKGILKTMSKMGISTLRSYHAAQQFEAVGLDRSVVDRYFCGTASRIGGVDLKVIAEEALARHHSGFGPREPWALPLDFGGEYHERLDGERHLWNAETVTLLQHAVINNDWNKYLEFADRVNKQNEALCTLRGLFDFEYGEPVPLDEVEPASSIVQRFYTGAMSHGSISKEAHETLAIAMNRLGALANTGEGGEDPIRYRPLPNGDSANCGIKQVASGRFGVTIEYLANAKMLQIKMAQGAKPGEGGQLPGHKVTEEIARLRHSTPGVSLISPPPHHDIYSIEDLAQLIYDLKAANPEALVSVKLVAEVGVGTVAAGVAKANADEVLISGHDGGTGASPWSSIKHAGIPWEIGLAETQQTLVANGLRDRILVQVDGQMRTGRDVVIGALLGAERFGFGTAALVSLGCILMRKCHLGTCPVGIATQKPELRERFAGRAEYLIRYLLFVAEEVRHWMAKLGFRRFDEMVGRVDRLKVQRAVNHWKAKGLDFSALLTPPPGFPNVPLRRIRPQTNKHLDHLDRQILPQIQSALEEKKPVVLEMPIRNIHRAVGSTISYYVTKKYGSAGLPDSTIHLVFRGSAGQSFGAFLAPGITLELIGDANDYLGKGLSGGRIVVRTPPGSPFDPTENVIVGNTLLYGATSGEVFINGLAGERFAVRNSGAVAVVEGVGDHGCEYMTGGIVVVLGRTGRNFAAGMSGGVAYVLDEHQLFDTLCNLDMVDLESVWQPEDQKLLRSLIERHYVWTGSAQAKRLLEQWPEAVGKFVKVMPIEYRAALERMREQEQVRADQTPATEEVFSG</sequence>
<reference evidence="22 23" key="1">
    <citation type="journal article" name="Front. Microbiol.">
        <title>Sugar Metabolism of the First Thermophilic Planctomycete Thermogutta terrifontis: Comparative Genomic and Transcriptomic Approaches.</title>
        <authorList>
            <person name="Elcheninov A.G."/>
            <person name="Menzel P."/>
            <person name="Gudbergsdottir S.R."/>
            <person name="Slesarev A.I."/>
            <person name="Kadnikov V.V."/>
            <person name="Krogh A."/>
            <person name="Bonch-Osmolovskaya E.A."/>
            <person name="Peng X."/>
            <person name="Kublanov I.V."/>
        </authorList>
    </citation>
    <scope>NUCLEOTIDE SEQUENCE [LARGE SCALE GENOMIC DNA]</scope>
    <source>
        <strain evidence="22 23">R1</strain>
    </source>
</reference>
<evidence type="ECO:0000256" key="20">
    <source>
        <dbReference type="ARBA" id="ARBA00079921"/>
    </source>
</evidence>
<comment type="pathway">
    <text evidence="17">Amino-acid biosynthesis; L-glutamate biosynthesis via GLT pathway; L-glutamate from 2-oxoglutarate and L-glutamine (NADP(+) route): step 1/1.</text>
</comment>
<dbReference type="InterPro" id="IPR050711">
    <property type="entry name" value="ET-N_metabolism_enzyme"/>
</dbReference>
<dbReference type="FunFam" id="2.160.20.60:FF:000001">
    <property type="entry name" value="Glutamate synthase, large subunit"/>
    <property type="match status" value="1"/>
</dbReference>
<evidence type="ECO:0000256" key="7">
    <source>
        <dbReference type="ARBA" id="ARBA00022630"/>
    </source>
</evidence>
<dbReference type="FunFam" id="3.60.20.10:FF:000001">
    <property type="entry name" value="Glutamate synthase, large subunit"/>
    <property type="match status" value="1"/>
</dbReference>
<name>A0A286RBG0_9BACT</name>
<comment type="cofactor">
    <cofactor evidence="1">
        <name>FMN</name>
        <dbReference type="ChEBI" id="CHEBI:58210"/>
    </cofactor>
</comment>
<dbReference type="Gene3D" id="2.160.20.60">
    <property type="entry name" value="Glutamate synthase, alpha subunit, C-terminal domain"/>
    <property type="match status" value="1"/>
</dbReference>
<keyword evidence="16" id="KW-0003">3Fe-4S</keyword>
<keyword evidence="10" id="KW-0274">FAD</keyword>
<dbReference type="SUPFAM" id="SSF51395">
    <property type="entry name" value="FMN-linked oxidoreductases"/>
    <property type="match status" value="1"/>
</dbReference>
<dbReference type="EC" id="1.4.1.13" evidence="5"/>
<accession>A0A286RBG0</accession>
<dbReference type="Pfam" id="PF04898">
    <property type="entry name" value="Glu_syn_central"/>
    <property type="match status" value="1"/>
</dbReference>
<dbReference type="InterPro" id="IPR029055">
    <property type="entry name" value="Ntn_hydrolases_N"/>
</dbReference>